<gene>
    <name evidence="1" type="ORF">HF682_05170</name>
</gene>
<dbReference type="AlphaFoldDB" id="A0A847S461"/>
<accession>A0A847S461</accession>
<dbReference type="Proteomes" id="UP000587991">
    <property type="component" value="Unassembled WGS sequence"/>
</dbReference>
<evidence type="ECO:0000313" key="1">
    <source>
        <dbReference type="EMBL" id="NLR74544.1"/>
    </source>
</evidence>
<comment type="caution">
    <text evidence="1">The sequence shown here is derived from an EMBL/GenBank/DDBJ whole genome shotgun (WGS) entry which is preliminary data.</text>
</comment>
<dbReference type="Gene3D" id="3.40.190.10">
    <property type="entry name" value="Periplasmic binding protein-like II"/>
    <property type="match status" value="2"/>
</dbReference>
<dbReference type="EMBL" id="JABAIM010000001">
    <property type="protein sequence ID" value="NLR74544.1"/>
    <property type="molecule type" value="Genomic_DNA"/>
</dbReference>
<proteinExistence type="predicted"/>
<protein>
    <submittedName>
        <fullName evidence="1">ABC transporter substrate-binding protein</fullName>
    </submittedName>
</protein>
<dbReference type="SUPFAM" id="SSF53850">
    <property type="entry name" value="Periplasmic binding protein-like II"/>
    <property type="match status" value="1"/>
</dbReference>
<name>A0A847S461_9NEIS</name>
<reference evidence="1 2" key="1">
    <citation type="submission" date="2020-04" db="EMBL/GenBank/DDBJ databases">
        <title>Draft genome of Leeia sp. IMCC25680.</title>
        <authorList>
            <person name="Song J."/>
            <person name="Cho J.-C."/>
        </authorList>
    </citation>
    <scope>NUCLEOTIDE SEQUENCE [LARGE SCALE GENOMIC DNA]</scope>
    <source>
        <strain evidence="1 2">IMCC25680</strain>
    </source>
</reference>
<organism evidence="1 2">
    <name type="scientific">Leeia aquatica</name>
    <dbReference type="NCBI Taxonomy" id="2725557"/>
    <lineage>
        <taxon>Bacteria</taxon>
        <taxon>Pseudomonadati</taxon>
        <taxon>Pseudomonadota</taxon>
        <taxon>Betaproteobacteria</taxon>
        <taxon>Neisseriales</taxon>
        <taxon>Leeiaceae</taxon>
        <taxon>Leeia</taxon>
    </lineage>
</organism>
<sequence length="291" mass="33948">MRAWLTLLLSGFVSVALWAAPIRVVFPRPETDIDVRDRYAYDLLQEALEHTRKDFGEYVLVRSSSPINRLRSVLALNDPNGEVNVINVPTSVSYEQALRPIRIPIDKGLLGYRLLLIRDKDQPRFDAIRNLDQLRQLRAGLQENWTITDVWRQAGFKVVTSSDYEPLFSMLSYGRFDYFLRGVDEIMPEWQGHHDKLPSLKIEQSLLVYLPLPRYFFTGRTQEGERLGQRIEAGLQRMRQDGRFEQMFQTYQSELLRGLKLQGRRVLRLENPNLPAETPLNDPSLWYSPLN</sequence>
<evidence type="ECO:0000313" key="2">
    <source>
        <dbReference type="Proteomes" id="UP000587991"/>
    </source>
</evidence>
<dbReference type="RefSeq" id="WP_168876156.1">
    <property type="nucleotide sequence ID" value="NZ_JABAIM010000001.1"/>
</dbReference>
<keyword evidence="2" id="KW-1185">Reference proteome</keyword>